<reference evidence="2" key="2">
    <citation type="submission" date="2018-04" db="EMBL/GenBank/DDBJ databases">
        <title>OnivRS2 (Oryza nivara Reference Sequence Version 2).</title>
        <authorList>
            <person name="Zhang J."/>
            <person name="Kudrna D."/>
            <person name="Lee S."/>
            <person name="Talag J."/>
            <person name="Rajasekar S."/>
            <person name="Welchert J."/>
            <person name="Hsing Y.-I."/>
            <person name="Wing R.A."/>
        </authorList>
    </citation>
    <scope>NUCLEOTIDE SEQUENCE [LARGE SCALE GENOMIC DNA]</scope>
    <source>
        <strain evidence="2">SL10</strain>
    </source>
</reference>
<reference evidence="2" key="1">
    <citation type="submission" date="2015-04" db="UniProtKB">
        <authorList>
            <consortium name="EnsemblPlants"/>
        </authorList>
    </citation>
    <scope>IDENTIFICATION</scope>
    <source>
        <strain evidence="2">SL10</strain>
    </source>
</reference>
<dbReference type="OMA" id="SCCDSAN"/>
<proteinExistence type="predicted"/>
<dbReference type="STRING" id="4536.A0A0E0GTX8"/>
<accession>A0A0E0GTX8</accession>
<keyword evidence="3" id="KW-1185">Reference proteome</keyword>
<name>A0A0E0GTX8_ORYNI</name>
<protein>
    <submittedName>
        <fullName evidence="2">Uncharacterized protein</fullName>
    </submittedName>
</protein>
<organism evidence="2">
    <name type="scientific">Oryza nivara</name>
    <name type="common">Indian wild rice</name>
    <name type="synonym">Oryza sativa f. spontanea</name>
    <dbReference type="NCBI Taxonomy" id="4536"/>
    <lineage>
        <taxon>Eukaryota</taxon>
        <taxon>Viridiplantae</taxon>
        <taxon>Streptophyta</taxon>
        <taxon>Embryophyta</taxon>
        <taxon>Tracheophyta</taxon>
        <taxon>Spermatophyta</taxon>
        <taxon>Magnoliopsida</taxon>
        <taxon>Liliopsida</taxon>
        <taxon>Poales</taxon>
        <taxon>Poaceae</taxon>
        <taxon>BOP clade</taxon>
        <taxon>Oryzoideae</taxon>
        <taxon>Oryzeae</taxon>
        <taxon>Oryzinae</taxon>
        <taxon>Oryza</taxon>
    </lineage>
</organism>
<evidence type="ECO:0000313" key="2">
    <source>
        <dbReference type="EnsemblPlants" id="ONIVA03G36040.1"/>
    </source>
</evidence>
<dbReference type="EnsemblPlants" id="ONIVA03G36040.1">
    <property type="protein sequence ID" value="ONIVA03G36040.1"/>
    <property type="gene ID" value="ONIVA03G36040"/>
</dbReference>
<evidence type="ECO:0000313" key="3">
    <source>
        <dbReference type="Proteomes" id="UP000006591"/>
    </source>
</evidence>
<dbReference type="Gramene" id="ONIVA03G36040.1">
    <property type="protein sequence ID" value="ONIVA03G36040.1"/>
    <property type="gene ID" value="ONIVA03G36040"/>
</dbReference>
<feature type="region of interest" description="Disordered" evidence="1">
    <location>
        <begin position="1"/>
        <end position="28"/>
    </location>
</feature>
<dbReference type="Proteomes" id="UP000006591">
    <property type="component" value="Chromosome 3"/>
</dbReference>
<dbReference type="HOGENOM" id="CLU_187951_0_0_1"/>
<evidence type="ECO:0000256" key="1">
    <source>
        <dbReference type="SAM" id="MobiDB-lite"/>
    </source>
</evidence>
<sequence>MAMASTLPLLLVHRSTPPTPRSTAPPLLHSRRLALPPRPASLPATTVVVHPHKDVRLSKLHAASCCDSANSSFLRCPNMSYSKIRIIRVSN</sequence>
<dbReference type="AlphaFoldDB" id="A0A0E0GTX8"/>